<feature type="compositionally biased region" description="Acidic residues" evidence="7">
    <location>
        <begin position="30"/>
        <end position="39"/>
    </location>
</feature>
<dbReference type="OrthoDB" id="5593200at2759"/>
<dbReference type="Proteomes" id="UP000192223">
    <property type="component" value="Unplaced"/>
</dbReference>
<dbReference type="GO" id="GO:0007283">
    <property type="term" value="P:spermatogenesis"/>
    <property type="evidence" value="ECO:0007669"/>
    <property type="project" value="UniProtKB-KW"/>
</dbReference>
<evidence type="ECO:0000256" key="5">
    <source>
        <dbReference type="ARBA" id="ARBA00022782"/>
    </source>
</evidence>
<evidence type="ECO:0000256" key="3">
    <source>
        <dbReference type="ARBA" id="ARBA00022473"/>
    </source>
</evidence>
<keyword evidence="4" id="KW-0597">Phosphoprotein</keyword>
<name>A0A1W4XR82_AGRPL</name>
<comment type="function">
    <text evidence="1">May play an important role in spermatogenesis and/or testis development.</text>
</comment>
<dbReference type="GO" id="GO:0030154">
    <property type="term" value="P:cell differentiation"/>
    <property type="evidence" value="ECO:0007669"/>
    <property type="project" value="UniProtKB-KW"/>
</dbReference>
<evidence type="ECO:0000256" key="7">
    <source>
        <dbReference type="SAM" id="MobiDB-lite"/>
    </source>
</evidence>
<dbReference type="PANTHER" id="PTHR17005">
    <property type="entry name" value="MALE-ENHANCED ANTIGEN-1"/>
    <property type="match status" value="1"/>
</dbReference>
<accession>A0A1W4XR82</accession>
<protein>
    <recommendedName>
        <fullName evidence="2">Male-enhanced antigen 1</fullName>
    </recommendedName>
</protein>
<keyword evidence="3" id="KW-0217">Developmental protein</keyword>
<evidence type="ECO:0000256" key="6">
    <source>
        <dbReference type="ARBA" id="ARBA00022871"/>
    </source>
</evidence>
<feature type="region of interest" description="Disordered" evidence="7">
    <location>
        <begin position="1"/>
        <end position="78"/>
    </location>
</feature>
<reference evidence="9" key="1">
    <citation type="submission" date="2025-08" db="UniProtKB">
        <authorList>
            <consortium name="RefSeq"/>
        </authorList>
    </citation>
    <scope>IDENTIFICATION</scope>
    <source>
        <tissue evidence="9">Entire body</tissue>
    </source>
</reference>
<gene>
    <name evidence="9" type="primary">LOC108743817</name>
</gene>
<dbReference type="AlphaFoldDB" id="A0A1W4XR82"/>
<evidence type="ECO:0000256" key="4">
    <source>
        <dbReference type="ARBA" id="ARBA00022553"/>
    </source>
</evidence>
<dbReference type="InterPro" id="IPR009685">
    <property type="entry name" value="MEA1"/>
</dbReference>
<keyword evidence="6" id="KW-0744">Spermatogenesis</keyword>
<dbReference type="RefSeq" id="XP_018334915.1">
    <property type="nucleotide sequence ID" value="XM_018479413.2"/>
</dbReference>
<dbReference type="STRING" id="224129.A0A1W4XR82"/>
<evidence type="ECO:0000313" key="8">
    <source>
        <dbReference type="Proteomes" id="UP000192223"/>
    </source>
</evidence>
<dbReference type="Pfam" id="PF06910">
    <property type="entry name" value="MEA1"/>
    <property type="match status" value="1"/>
</dbReference>
<feature type="compositionally biased region" description="Acidic residues" evidence="7">
    <location>
        <begin position="57"/>
        <end position="70"/>
    </location>
</feature>
<organism evidence="8 9">
    <name type="scientific">Agrilus planipennis</name>
    <name type="common">Emerald ash borer</name>
    <name type="synonym">Agrilus marcopoli</name>
    <dbReference type="NCBI Taxonomy" id="224129"/>
    <lineage>
        <taxon>Eukaryota</taxon>
        <taxon>Metazoa</taxon>
        <taxon>Ecdysozoa</taxon>
        <taxon>Arthropoda</taxon>
        <taxon>Hexapoda</taxon>
        <taxon>Insecta</taxon>
        <taxon>Pterygota</taxon>
        <taxon>Neoptera</taxon>
        <taxon>Endopterygota</taxon>
        <taxon>Coleoptera</taxon>
        <taxon>Polyphaga</taxon>
        <taxon>Elateriformia</taxon>
        <taxon>Buprestoidea</taxon>
        <taxon>Buprestidae</taxon>
        <taxon>Agrilinae</taxon>
        <taxon>Agrilus</taxon>
    </lineage>
</organism>
<keyword evidence="8" id="KW-1185">Reference proteome</keyword>
<evidence type="ECO:0000256" key="2">
    <source>
        <dbReference type="ARBA" id="ARBA00022245"/>
    </source>
</evidence>
<evidence type="ECO:0000313" key="9">
    <source>
        <dbReference type="RefSeq" id="XP_018334915.1"/>
    </source>
</evidence>
<sequence>MGLHENGLPDPPEDLNKSLSVNENIFIGEDSGESEDDDQLVTNVLHDYQPLPLGPDDVNDNSCEEEEENDNPQTNVNSPFEQIIGNQILPTTSTAESDVIRAVWSEPPKGDAGIDLDSNKIDEVKRAMLNITLPQSAIPEWAKTVPEDQWKEHLLNKIQNNDRH</sequence>
<keyword evidence="5" id="KW-0221">Differentiation</keyword>
<dbReference type="KEGG" id="apln:108743817"/>
<proteinExistence type="predicted"/>
<dbReference type="GeneID" id="108743817"/>
<dbReference type="InParanoid" id="A0A1W4XR82"/>
<evidence type="ECO:0000256" key="1">
    <source>
        <dbReference type="ARBA" id="ARBA00002540"/>
    </source>
</evidence>